<dbReference type="EMBL" id="JAFLNF010000002">
    <property type="protein sequence ID" value="MBO0344776.1"/>
    <property type="molecule type" value="Genomic_DNA"/>
</dbReference>
<proteinExistence type="predicted"/>
<dbReference type="RefSeq" id="WP_206938939.1">
    <property type="nucleotide sequence ID" value="NZ_JAFLNF010000002.1"/>
</dbReference>
<protein>
    <submittedName>
        <fullName evidence="1">Uncharacterized protein</fullName>
    </submittedName>
</protein>
<sequence length="119" mass="12833">MSFQAAPGTELMRQVTKGVVLGLVMLLMCGPVVADPVALQLAMRKPSSSLGGLTCQQLFALERKVLRAGGICASQQRPARLVLGIRVRCVSEDERVLPAAARRYLGDVRKQVGVKSCQR</sequence>
<gene>
    <name evidence="1" type="ORF">J0X15_06060</name>
</gene>
<keyword evidence="2" id="KW-1185">Reference proteome</keyword>
<reference evidence="1" key="1">
    <citation type="submission" date="2021-03" db="EMBL/GenBank/DDBJ databases">
        <title>Roseibium sp. CAU 1637 isolated from Incheon.</title>
        <authorList>
            <person name="Kim W."/>
        </authorList>
    </citation>
    <scope>NUCLEOTIDE SEQUENCE</scope>
    <source>
        <strain evidence="1">CAU 1637</strain>
    </source>
</reference>
<dbReference type="AlphaFoldDB" id="A0A939EMX3"/>
<accession>A0A939EMX3</accession>
<name>A0A939EMX3_9HYPH</name>
<organism evidence="1 2">
    <name type="scientific">Roseibium limicola</name>
    <dbReference type="NCBI Taxonomy" id="2816037"/>
    <lineage>
        <taxon>Bacteria</taxon>
        <taxon>Pseudomonadati</taxon>
        <taxon>Pseudomonadota</taxon>
        <taxon>Alphaproteobacteria</taxon>
        <taxon>Hyphomicrobiales</taxon>
        <taxon>Stappiaceae</taxon>
        <taxon>Roseibium</taxon>
    </lineage>
</organism>
<comment type="caution">
    <text evidence="1">The sequence shown here is derived from an EMBL/GenBank/DDBJ whole genome shotgun (WGS) entry which is preliminary data.</text>
</comment>
<dbReference type="Proteomes" id="UP000664779">
    <property type="component" value="Unassembled WGS sequence"/>
</dbReference>
<evidence type="ECO:0000313" key="2">
    <source>
        <dbReference type="Proteomes" id="UP000664779"/>
    </source>
</evidence>
<evidence type="ECO:0000313" key="1">
    <source>
        <dbReference type="EMBL" id="MBO0344776.1"/>
    </source>
</evidence>